<proteinExistence type="predicted"/>
<dbReference type="AlphaFoldDB" id="A0A1A9VQI6"/>
<dbReference type="VEuPathDB" id="VectorBase:GAUT044414"/>
<name>A0A1A9VQI6_GLOAU</name>
<organism evidence="1 2">
    <name type="scientific">Glossina austeni</name>
    <name type="common">Savannah tsetse fly</name>
    <dbReference type="NCBI Taxonomy" id="7395"/>
    <lineage>
        <taxon>Eukaryota</taxon>
        <taxon>Metazoa</taxon>
        <taxon>Ecdysozoa</taxon>
        <taxon>Arthropoda</taxon>
        <taxon>Hexapoda</taxon>
        <taxon>Insecta</taxon>
        <taxon>Pterygota</taxon>
        <taxon>Neoptera</taxon>
        <taxon>Endopterygota</taxon>
        <taxon>Diptera</taxon>
        <taxon>Brachycera</taxon>
        <taxon>Muscomorpha</taxon>
        <taxon>Hippoboscoidea</taxon>
        <taxon>Glossinidae</taxon>
        <taxon>Glossina</taxon>
    </lineage>
</organism>
<dbReference type="EnsemblMetazoa" id="GAUT044414-RA">
    <property type="protein sequence ID" value="GAUT044414-PA"/>
    <property type="gene ID" value="GAUT044414"/>
</dbReference>
<sequence>MMLTLKKHYDDGDEKELNEKYIVQEDTLSSNINFADTDCGEVEAGNESCSTGYVEVQELFNEIPSSSVVDRGNFNGYLDLALTTELENLELRWTTEYKLKLLTHTCLTKKVNEENFVCLFKGCDEVLTNI</sequence>
<evidence type="ECO:0000313" key="1">
    <source>
        <dbReference type="EnsemblMetazoa" id="GAUT044414-PA"/>
    </source>
</evidence>
<keyword evidence="2" id="KW-1185">Reference proteome</keyword>
<protein>
    <submittedName>
        <fullName evidence="1">Uncharacterized protein</fullName>
    </submittedName>
</protein>
<accession>A0A1A9VQI6</accession>
<dbReference type="Proteomes" id="UP000078200">
    <property type="component" value="Unassembled WGS sequence"/>
</dbReference>
<dbReference type="STRING" id="7395.A0A1A9VQI6"/>
<evidence type="ECO:0000313" key="2">
    <source>
        <dbReference type="Proteomes" id="UP000078200"/>
    </source>
</evidence>
<reference evidence="1" key="1">
    <citation type="submission" date="2020-05" db="UniProtKB">
        <authorList>
            <consortium name="EnsemblMetazoa"/>
        </authorList>
    </citation>
    <scope>IDENTIFICATION</scope>
    <source>
        <strain evidence="1">TTRI</strain>
    </source>
</reference>